<dbReference type="InterPro" id="IPR036890">
    <property type="entry name" value="HATPase_C_sf"/>
</dbReference>
<evidence type="ECO:0008006" key="3">
    <source>
        <dbReference type="Google" id="ProtNLM"/>
    </source>
</evidence>
<evidence type="ECO:0000313" key="2">
    <source>
        <dbReference type="Proteomes" id="UP001275315"/>
    </source>
</evidence>
<proteinExistence type="predicted"/>
<accession>A0ABU5CMT0</accession>
<keyword evidence="2" id="KW-1185">Reference proteome</keyword>
<comment type="caution">
    <text evidence="1">The sequence shown here is derived from an EMBL/GenBank/DDBJ whole genome shotgun (WGS) entry which is preliminary data.</text>
</comment>
<name>A0ABU5CMT0_9BACI</name>
<dbReference type="EMBL" id="JAWDIQ010000001">
    <property type="protein sequence ID" value="MDY0407677.1"/>
    <property type="molecule type" value="Genomic_DNA"/>
</dbReference>
<reference evidence="1 2" key="1">
    <citation type="submission" date="2023-10" db="EMBL/GenBank/DDBJ databases">
        <title>Virgibacillus soli CC-YMP-6 genome.</title>
        <authorList>
            <person name="Miliotis G."/>
            <person name="Sengupta P."/>
            <person name="Hameed A."/>
            <person name="Chuvochina M."/>
            <person name="Mcdonagh F."/>
            <person name="Simpson A.C."/>
            <person name="Singh N.K."/>
            <person name="Rekha P.D."/>
            <person name="Raman K."/>
            <person name="Hugenholtz P."/>
            <person name="Venkateswaran K."/>
        </authorList>
    </citation>
    <scope>NUCLEOTIDE SEQUENCE [LARGE SCALE GENOMIC DNA]</scope>
    <source>
        <strain evidence="1 2">CC-YMP-6</strain>
    </source>
</reference>
<dbReference type="Proteomes" id="UP001275315">
    <property type="component" value="Unassembled WGS sequence"/>
</dbReference>
<sequence length="32" mass="3547">MEAHGGRIEVTSKMGNGTTFQVFLPFSPKKNH</sequence>
<protein>
    <recommendedName>
        <fullName evidence="3">Histidine kinase/HSP90-like ATPase domain-containing protein</fullName>
    </recommendedName>
</protein>
<gene>
    <name evidence="1" type="ORF">RWD45_02455</name>
</gene>
<dbReference type="SUPFAM" id="SSF55874">
    <property type="entry name" value="ATPase domain of HSP90 chaperone/DNA topoisomerase II/histidine kinase"/>
    <property type="match status" value="1"/>
</dbReference>
<evidence type="ECO:0000313" key="1">
    <source>
        <dbReference type="EMBL" id="MDY0407677.1"/>
    </source>
</evidence>
<organism evidence="1 2">
    <name type="scientific">Paracerasibacillus soli</name>
    <dbReference type="NCBI Taxonomy" id="480284"/>
    <lineage>
        <taxon>Bacteria</taxon>
        <taxon>Bacillati</taxon>
        <taxon>Bacillota</taxon>
        <taxon>Bacilli</taxon>
        <taxon>Bacillales</taxon>
        <taxon>Bacillaceae</taxon>
        <taxon>Paracerasibacillus</taxon>
    </lineage>
</organism>
<dbReference type="Gene3D" id="3.30.565.10">
    <property type="entry name" value="Histidine kinase-like ATPase, C-terminal domain"/>
    <property type="match status" value="1"/>
</dbReference>
<dbReference type="RefSeq" id="WP_320378472.1">
    <property type="nucleotide sequence ID" value="NZ_JAWDIQ010000001.1"/>
</dbReference>